<dbReference type="CDD" id="cd12797">
    <property type="entry name" value="M23_peptidase"/>
    <property type="match status" value="1"/>
</dbReference>
<dbReference type="KEGG" id="msf:IT882_04420"/>
<gene>
    <name evidence="1" type="ORF">IT882_04420</name>
</gene>
<dbReference type="Proteomes" id="UP000594480">
    <property type="component" value="Chromosome"/>
</dbReference>
<evidence type="ECO:0000313" key="2">
    <source>
        <dbReference type="Proteomes" id="UP000594480"/>
    </source>
</evidence>
<dbReference type="EMBL" id="CP064760">
    <property type="protein sequence ID" value="QPE05319.1"/>
    <property type="molecule type" value="Genomic_DNA"/>
</dbReference>
<dbReference type="RefSeq" id="WP_195693336.1">
    <property type="nucleotide sequence ID" value="NZ_CP064760.1"/>
</dbReference>
<name>A0A7S8MY26_9MICO</name>
<keyword evidence="2" id="KW-1185">Reference proteome</keyword>
<dbReference type="AlphaFoldDB" id="A0A7S8MY26"/>
<dbReference type="Gene3D" id="2.70.70.10">
    <property type="entry name" value="Glucose Permease (Domain IIA)"/>
    <property type="match status" value="1"/>
</dbReference>
<protein>
    <submittedName>
        <fullName evidence="1">Peptidoglycan DD-metalloendopeptidase family protein</fullName>
    </submittedName>
</protein>
<reference evidence="1 2" key="1">
    <citation type="submission" date="2020-11" db="EMBL/GenBank/DDBJ databases">
        <title>Amino acid is mineralized and recycled by bacteria in oceanic microbiome.</title>
        <authorList>
            <person name="Zheng L.Y."/>
        </authorList>
    </citation>
    <scope>NUCLEOTIDE SEQUENCE [LARGE SCALE GENOMIC DNA]</scope>
    <source>
        <strain evidence="1 2">A32-1</strain>
    </source>
</reference>
<evidence type="ECO:0000313" key="1">
    <source>
        <dbReference type="EMBL" id="QPE05319.1"/>
    </source>
</evidence>
<dbReference type="InterPro" id="IPR011055">
    <property type="entry name" value="Dup_hybrid_motif"/>
</dbReference>
<organism evidence="1 2">
    <name type="scientific">Microbacterium schleiferi</name>
    <dbReference type="NCBI Taxonomy" id="69362"/>
    <lineage>
        <taxon>Bacteria</taxon>
        <taxon>Bacillati</taxon>
        <taxon>Actinomycetota</taxon>
        <taxon>Actinomycetes</taxon>
        <taxon>Micrococcales</taxon>
        <taxon>Microbacteriaceae</taxon>
        <taxon>Microbacterium</taxon>
    </lineage>
</organism>
<accession>A0A7S8MY26</accession>
<sequence>MGVFDWFTKYEVTCDWDCHRARGSRGGEDRRHPVGSPVLAPYDATVTYGMYDDGASYVQFKYTNGYAHQAIHVQKDGRVPNGSRVAAGTSCAITDGRRGTFGAGTSTGQHCHFQGHAPDGTRIPWQDVPAPTAHLASISFRPFTIPEEIDMTSARIISYASPTHRNGIVLAAPGFWNPFTGEEWAYFSATNLAEDIPIHVPINDRAYDLVKSIYSPQGVDVKVVADSDAIAQATVQALIDRLGKAS</sequence>
<proteinExistence type="predicted"/>